<keyword evidence="1" id="KW-1133">Transmembrane helix</keyword>
<reference evidence="2" key="1">
    <citation type="submission" date="2022-12" db="EMBL/GenBank/DDBJ databases">
        <authorList>
            <person name="Wang J."/>
        </authorList>
    </citation>
    <scope>NUCLEOTIDE SEQUENCE</scope>
    <source>
        <strain evidence="2">HY-42-06</strain>
    </source>
</reference>
<keyword evidence="1" id="KW-0812">Transmembrane</keyword>
<sequence>MENNSDVIRIGEGVVRSFFLTLILLLVYAIITSFVDTNAKFDSIYKVVITALGVMYGAIYAVRKINRRGWLIGLIVGMLYMIVIYLVSVLNGRGLALSSFSILRIILALAVGTLSGMLGINI</sequence>
<dbReference type="Pfam" id="PF12670">
    <property type="entry name" value="DUF3792"/>
    <property type="match status" value="1"/>
</dbReference>
<dbReference type="RefSeq" id="WP_268049201.1">
    <property type="nucleotide sequence ID" value="NZ_JAPQES010000002.1"/>
</dbReference>
<keyword evidence="3" id="KW-1185">Reference proteome</keyword>
<accession>A0ABT4CN22</accession>
<dbReference type="EMBL" id="JAPQES010000002">
    <property type="protein sequence ID" value="MCY6370463.1"/>
    <property type="molecule type" value="Genomic_DNA"/>
</dbReference>
<comment type="caution">
    <text evidence="2">The sequence shown here is derived from an EMBL/GenBank/DDBJ whole genome shotgun (WGS) entry which is preliminary data.</text>
</comment>
<feature type="transmembrane region" description="Helical" evidence="1">
    <location>
        <begin position="43"/>
        <end position="62"/>
    </location>
</feature>
<feature type="transmembrane region" description="Helical" evidence="1">
    <location>
        <begin position="13"/>
        <end position="31"/>
    </location>
</feature>
<gene>
    <name evidence="2" type="ORF">OXH55_07425</name>
</gene>
<organism evidence="2 3">
    <name type="scientific">Clostridium ganghwense</name>
    <dbReference type="NCBI Taxonomy" id="312089"/>
    <lineage>
        <taxon>Bacteria</taxon>
        <taxon>Bacillati</taxon>
        <taxon>Bacillota</taxon>
        <taxon>Clostridia</taxon>
        <taxon>Eubacteriales</taxon>
        <taxon>Clostridiaceae</taxon>
        <taxon>Clostridium</taxon>
    </lineage>
</organism>
<evidence type="ECO:0000256" key="1">
    <source>
        <dbReference type="SAM" id="Phobius"/>
    </source>
</evidence>
<evidence type="ECO:0000313" key="3">
    <source>
        <dbReference type="Proteomes" id="UP001079657"/>
    </source>
</evidence>
<feature type="transmembrane region" description="Helical" evidence="1">
    <location>
        <begin position="102"/>
        <end position="120"/>
    </location>
</feature>
<name>A0ABT4CN22_9CLOT</name>
<evidence type="ECO:0000313" key="2">
    <source>
        <dbReference type="EMBL" id="MCY6370463.1"/>
    </source>
</evidence>
<feature type="transmembrane region" description="Helical" evidence="1">
    <location>
        <begin position="69"/>
        <end position="90"/>
    </location>
</feature>
<protein>
    <submittedName>
        <fullName evidence="2">TIGR04086 family membrane protein</fullName>
    </submittedName>
</protein>
<keyword evidence="1" id="KW-0472">Membrane</keyword>
<dbReference type="NCBIfam" id="TIGR04086">
    <property type="entry name" value="TIGR04086_membr"/>
    <property type="match status" value="1"/>
</dbReference>
<proteinExistence type="predicted"/>
<dbReference type="InterPro" id="IPR023804">
    <property type="entry name" value="DUF3792_TM"/>
</dbReference>
<dbReference type="Proteomes" id="UP001079657">
    <property type="component" value="Unassembled WGS sequence"/>
</dbReference>